<dbReference type="AlphaFoldDB" id="A0A9Q7AKI6"/>
<dbReference type="PANTHER" id="PTHR34136:SF1">
    <property type="entry name" value="UDP-N-ACETYL-D-MANNOSAMINURONIC ACID TRANSFERASE"/>
    <property type="match status" value="1"/>
</dbReference>
<name>A0A9Q7AKI6_9BACT</name>
<feature type="transmembrane region" description="Helical" evidence="3">
    <location>
        <begin position="248"/>
        <end position="268"/>
    </location>
</feature>
<keyword evidence="5" id="KW-1185">Reference proteome</keyword>
<accession>A0A9Q7AKI6</accession>
<feature type="transmembrane region" description="Helical" evidence="3">
    <location>
        <begin position="38"/>
        <end position="58"/>
    </location>
</feature>
<keyword evidence="3" id="KW-1133">Transmembrane helix</keyword>
<evidence type="ECO:0000256" key="3">
    <source>
        <dbReference type="SAM" id="Phobius"/>
    </source>
</evidence>
<feature type="transmembrane region" description="Helical" evidence="3">
    <location>
        <begin position="92"/>
        <end position="114"/>
    </location>
</feature>
<dbReference type="Proteomes" id="UP000671879">
    <property type="component" value="Chromosome"/>
</dbReference>
<keyword evidence="2" id="KW-0808">Transferase</keyword>
<keyword evidence="3" id="KW-0472">Membrane</keyword>
<dbReference type="GO" id="GO:0016758">
    <property type="term" value="F:hexosyltransferase activity"/>
    <property type="evidence" value="ECO:0007669"/>
    <property type="project" value="TreeGrafter"/>
</dbReference>
<evidence type="ECO:0000313" key="4">
    <source>
        <dbReference type="EMBL" id="QTX31213.1"/>
    </source>
</evidence>
<organism evidence="4 5">
    <name type="scientific">Aminithiophilus ramosus</name>
    <dbReference type="NCBI Taxonomy" id="3029084"/>
    <lineage>
        <taxon>Bacteria</taxon>
        <taxon>Thermotogati</taxon>
        <taxon>Synergistota</taxon>
        <taxon>Synergistia</taxon>
        <taxon>Synergistales</taxon>
        <taxon>Aminithiophilaceae</taxon>
        <taxon>Aminithiophilus</taxon>
    </lineage>
</organism>
<gene>
    <name evidence="4" type="ORF">KAR29_07305</name>
</gene>
<evidence type="ECO:0000313" key="5">
    <source>
        <dbReference type="Proteomes" id="UP000671879"/>
    </source>
</evidence>
<dbReference type="RefSeq" id="WP_274372357.1">
    <property type="nucleotide sequence ID" value="NZ_CP072943.1"/>
</dbReference>
<dbReference type="EMBL" id="CP072943">
    <property type="protein sequence ID" value="QTX31213.1"/>
    <property type="molecule type" value="Genomic_DNA"/>
</dbReference>
<dbReference type="KEGG" id="aram:KAR29_07305"/>
<keyword evidence="1" id="KW-0328">Glycosyltransferase</keyword>
<reference evidence="5" key="1">
    <citation type="submission" date="2021-04" db="EMBL/GenBank/DDBJ databases">
        <title>A novel Synergistetes isolate from a pyrite-forming mixed culture.</title>
        <authorList>
            <person name="Bunk B."/>
            <person name="Sproer C."/>
            <person name="Spring S."/>
            <person name="Pester M."/>
        </authorList>
    </citation>
    <scope>NUCLEOTIDE SEQUENCE [LARGE SCALE GENOMIC DNA]</scope>
    <source>
        <strain evidence="5">J.5.4.2-T.3.5.2</strain>
    </source>
</reference>
<protein>
    <submittedName>
        <fullName evidence="4">WecB/TagA/CpsF family glycosyltransferase</fullName>
    </submittedName>
</protein>
<dbReference type="NCBIfam" id="TIGR00696">
    <property type="entry name" value="wecG_tagA_cpsF"/>
    <property type="match status" value="1"/>
</dbReference>
<feature type="transmembrane region" description="Helical" evidence="3">
    <location>
        <begin position="120"/>
        <end position="137"/>
    </location>
</feature>
<dbReference type="PANTHER" id="PTHR34136">
    <property type="match status" value="1"/>
</dbReference>
<feature type="transmembrane region" description="Helical" evidence="3">
    <location>
        <begin position="12"/>
        <end position="31"/>
    </location>
</feature>
<feature type="transmembrane region" description="Helical" evidence="3">
    <location>
        <begin position="149"/>
        <end position="169"/>
    </location>
</feature>
<evidence type="ECO:0000256" key="1">
    <source>
        <dbReference type="ARBA" id="ARBA00022676"/>
    </source>
</evidence>
<evidence type="ECO:0000256" key="2">
    <source>
        <dbReference type="ARBA" id="ARBA00022679"/>
    </source>
</evidence>
<dbReference type="Pfam" id="PF03808">
    <property type="entry name" value="Glyco_tran_WecG"/>
    <property type="match status" value="1"/>
</dbReference>
<sequence>MASLWSGNVLVQAVALCAFLASGVGLAISLYRLPLWPCYFLVGLLLALEGPGIDFIGLPGSLHYLSPLASVVATSLWVGLFPLVLRQLDRVGGLAGHMVAVSLALMLLVTAFSGQFLPEAFFLGLCGISLLTVFWSRHGHSYRTLGESLCGFWGVFLAGLSILGVSKGITFTALMMLPLGLFALPLLEISLTVCSRFMPLAEMGEISLYHRLVGRGINHPRAVRMTAATCASVGVSVALLQMELSSPLRLAAGLFVTLLLVLVIQGAFSRNTSAPGRRSSLWGVEVDNVSLPFALGRALSWARYGERSEHIATLDALSALRTLRDGDFREWISRASLVLPDGRGLVWALRFLGCPVQQRITGIDFLEQFCRSASAEALPLYFMGGRPGVAAEAAKRLAFRYPGLDVRGTADGYGGAEDEDALVRAIVESGARILFVGLGVPRQEAWIARNRDRLAPLVLVGVGGSFDVLSGNLRRAPRIWQDLGLEWLYRTLQEPWRWSRVCHLPLFVSLVVATRLGLYGRRA</sequence>
<dbReference type="InterPro" id="IPR004629">
    <property type="entry name" value="WecG_TagA_CpsF"/>
</dbReference>
<feature type="transmembrane region" description="Helical" evidence="3">
    <location>
        <begin position="175"/>
        <end position="201"/>
    </location>
</feature>
<keyword evidence="3" id="KW-0812">Transmembrane</keyword>
<feature type="transmembrane region" description="Helical" evidence="3">
    <location>
        <begin position="64"/>
        <end position="85"/>
    </location>
</feature>
<dbReference type="CDD" id="cd06533">
    <property type="entry name" value="Glyco_transf_WecG_TagA"/>
    <property type="match status" value="1"/>
</dbReference>
<proteinExistence type="predicted"/>